<dbReference type="OrthoDB" id="5962705at2759"/>
<dbReference type="RefSeq" id="XP_028026291.1">
    <property type="nucleotide sequence ID" value="XM_028170490.1"/>
</dbReference>
<dbReference type="PROSITE" id="PS00237">
    <property type="entry name" value="G_PROTEIN_RECEP_F1_1"/>
    <property type="match status" value="1"/>
</dbReference>
<keyword evidence="6 11" id="KW-0472">Membrane</keyword>
<feature type="transmembrane region" description="Helical" evidence="11">
    <location>
        <begin position="179"/>
        <end position="199"/>
    </location>
</feature>
<keyword evidence="8 9" id="KW-0807">Transducer</keyword>
<evidence type="ECO:0000256" key="7">
    <source>
        <dbReference type="ARBA" id="ARBA00023170"/>
    </source>
</evidence>
<evidence type="ECO:0000256" key="6">
    <source>
        <dbReference type="ARBA" id="ARBA00023136"/>
    </source>
</evidence>
<evidence type="ECO:0000256" key="11">
    <source>
        <dbReference type="SAM" id="Phobius"/>
    </source>
</evidence>
<evidence type="ECO:0000256" key="5">
    <source>
        <dbReference type="ARBA" id="ARBA00023040"/>
    </source>
</evidence>
<feature type="transmembrane region" description="Helical" evidence="11">
    <location>
        <begin position="90"/>
        <end position="110"/>
    </location>
</feature>
<dbReference type="InterPro" id="IPR017452">
    <property type="entry name" value="GPCR_Rhodpsn_7TM"/>
</dbReference>
<reference evidence="14" key="1">
    <citation type="submission" date="2025-08" db="UniProtKB">
        <authorList>
            <consortium name="RefSeq"/>
        </authorList>
    </citation>
    <scope>IDENTIFICATION</scope>
    <source>
        <tissue evidence="14">Silk gland</tissue>
    </source>
</reference>
<dbReference type="PRINTS" id="PR00237">
    <property type="entry name" value="GPCRRHODOPSN"/>
</dbReference>
<keyword evidence="3 9" id="KW-0812">Transmembrane</keyword>
<sequence>MAGWIYVSTTYASVLTVVAFSMERYVAICHPFHNCALSAFKRAIFAILIIWLISVVFAIPLTNYRKPHSLTFSEYSRVCLLTTERDLHSYLAGISVTFFFIPMTILAVAYTRIALTIRSRILSAAESLKSRANRGQQDKTAMKVLAAVVIAFFICWAPFHVQRLVNYKISEGLKGPLYAFTGVLYYLSATTNPILYNVMSKRPVNEFTHPWCEEETGAHRHQQSKAKPLTPNKNTILPG</sequence>
<organism evidence="13 14">
    <name type="scientific">Bombyx mandarina</name>
    <name type="common">Wild silk moth</name>
    <name type="synonym">Wild silkworm</name>
    <dbReference type="NCBI Taxonomy" id="7092"/>
    <lineage>
        <taxon>Eukaryota</taxon>
        <taxon>Metazoa</taxon>
        <taxon>Ecdysozoa</taxon>
        <taxon>Arthropoda</taxon>
        <taxon>Hexapoda</taxon>
        <taxon>Insecta</taxon>
        <taxon>Pterygota</taxon>
        <taxon>Neoptera</taxon>
        <taxon>Endopterygota</taxon>
        <taxon>Lepidoptera</taxon>
        <taxon>Glossata</taxon>
        <taxon>Ditrysia</taxon>
        <taxon>Bombycoidea</taxon>
        <taxon>Bombycidae</taxon>
        <taxon>Bombycinae</taxon>
        <taxon>Bombyx</taxon>
    </lineage>
</organism>
<gene>
    <name evidence="14" type="primary">LOC114240037</name>
</gene>
<dbReference type="GO" id="GO:0008188">
    <property type="term" value="F:neuropeptide receptor activity"/>
    <property type="evidence" value="ECO:0007669"/>
    <property type="project" value="TreeGrafter"/>
</dbReference>
<dbReference type="Pfam" id="PF00001">
    <property type="entry name" value="7tm_1"/>
    <property type="match status" value="1"/>
</dbReference>
<feature type="region of interest" description="Disordered" evidence="10">
    <location>
        <begin position="215"/>
        <end position="239"/>
    </location>
</feature>
<comment type="subcellular location">
    <subcellularLocation>
        <location evidence="1">Membrane</location>
        <topology evidence="1">Multi-pass membrane protein</topology>
    </subcellularLocation>
</comment>
<keyword evidence="13" id="KW-1185">Reference proteome</keyword>
<feature type="domain" description="G-protein coupled receptors family 1 profile" evidence="12">
    <location>
        <begin position="1"/>
        <end position="196"/>
    </location>
</feature>
<feature type="transmembrane region" description="Helical" evidence="11">
    <location>
        <begin position="6"/>
        <end position="22"/>
    </location>
</feature>
<evidence type="ECO:0000256" key="3">
    <source>
        <dbReference type="ARBA" id="ARBA00022692"/>
    </source>
</evidence>
<evidence type="ECO:0000259" key="12">
    <source>
        <dbReference type="PROSITE" id="PS50262"/>
    </source>
</evidence>
<dbReference type="Proteomes" id="UP000504629">
    <property type="component" value="Unplaced"/>
</dbReference>
<dbReference type="PROSITE" id="PS50262">
    <property type="entry name" value="G_PROTEIN_RECEP_F1_2"/>
    <property type="match status" value="1"/>
</dbReference>
<evidence type="ECO:0000313" key="14">
    <source>
        <dbReference type="RefSeq" id="XP_028026291.1"/>
    </source>
</evidence>
<dbReference type="AlphaFoldDB" id="A0A6J2JA71"/>
<evidence type="ECO:0000256" key="10">
    <source>
        <dbReference type="SAM" id="MobiDB-lite"/>
    </source>
</evidence>
<dbReference type="GO" id="GO:0005886">
    <property type="term" value="C:plasma membrane"/>
    <property type="evidence" value="ECO:0007669"/>
    <property type="project" value="TreeGrafter"/>
</dbReference>
<dbReference type="SUPFAM" id="SSF81321">
    <property type="entry name" value="Family A G protein-coupled receptor-like"/>
    <property type="match status" value="1"/>
</dbReference>
<keyword evidence="5 9" id="KW-0297">G-protein coupled receptor</keyword>
<evidence type="ECO:0000256" key="2">
    <source>
        <dbReference type="ARBA" id="ARBA00010663"/>
    </source>
</evidence>
<evidence type="ECO:0000256" key="8">
    <source>
        <dbReference type="ARBA" id="ARBA00023224"/>
    </source>
</evidence>
<name>A0A6J2JA71_BOMMA</name>
<dbReference type="KEGG" id="bman:114240037"/>
<feature type="transmembrane region" description="Helical" evidence="11">
    <location>
        <begin position="43"/>
        <end position="62"/>
    </location>
</feature>
<protein>
    <submittedName>
        <fullName evidence="14">Neuropeptides capa receptor-like</fullName>
    </submittedName>
</protein>
<comment type="similarity">
    <text evidence="2 9">Belongs to the G-protein coupled receptor 1 family.</text>
</comment>
<dbReference type="GeneID" id="114240037"/>
<evidence type="ECO:0000313" key="13">
    <source>
        <dbReference type="Proteomes" id="UP000504629"/>
    </source>
</evidence>
<keyword evidence="7 9" id="KW-0675">Receptor</keyword>
<feature type="transmembrane region" description="Helical" evidence="11">
    <location>
        <begin position="140"/>
        <end position="159"/>
    </location>
</feature>
<evidence type="ECO:0000256" key="1">
    <source>
        <dbReference type="ARBA" id="ARBA00004141"/>
    </source>
</evidence>
<dbReference type="InterPro" id="IPR000276">
    <property type="entry name" value="GPCR_Rhodpsn"/>
</dbReference>
<dbReference type="Gene3D" id="1.20.1070.10">
    <property type="entry name" value="Rhodopsin 7-helix transmembrane proteins"/>
    <property type="match status" value="1"/>
</dbReference>
<dbReference type="PANTHER" id="PTHR24243:SF107">
    <property type="entry name" value="NEUROPEPTIDES CAPA RECEPTOR"/>
    <property type="match status" value="1"/>
</dbReference>
<keyword evidence="4 11" id="KW-1133">Transmembrane helix</keyword>
<evidence type="ECO:0000256" key="9">
    <source>
        <dbReference type="RuleBase" id="RU000688"/>
    </source>
</evidence>
<dbReference type="PANTHER" id="PTHR24243">
    <property type="entry name" value="G-PROTEIN COUPLED RECEPTOR"/>
    <property type="match status" value="1"/>
</dbReference>
<evidence type="ECO:0000256" key="4">
    <source>
        <dbReference type="ARBA" id="ARBA00022989"/>
    </source>
</evidence>
<accession>A0A6J2JA71</accession>
<proteinExistence type="inferred from homology"/>